<evidence type="ECO:0000313" key="2">
    <source>
        <dbReference type="EMBL" id="MBA4651615.1"/>
    </source>
</evidence>
<dbReference type="EMBL" id="GISG01170817">
    <property type="protein sequence ID" value="MBA4651616.1"/>
    <property type="molecule type" value="Transcribed_RNA"/>
</dbReference>
<dbReference type="AlphaFoldDB" id="A0A7C8ZWN0"/>
<accession>A0A7C8ZWN0</accession>
<dbReference type="EMBL" id="GISG01170816">
    <property type="protein sequence ID" value="MBA4651615.1"/>
    <property type="molecule type" value="Transcribed_RNA"/>
</dbReference>
<reference evidence="2" key="2">
    <citation type="submission" date="2020-07" db="EMBL/GenBank/DDBJ databases">
        <authorList>
            <person name="Vera ALvarez R."/>
            <person name="Arias-Moreno D.M."/>
            <person name="Jimenez-Jacinto V."/>
            <person name="Jimenez-Bremont J.F."/>
            <person name="Swaminathan K."/>
            <person name="Moose S.P."/>
            <person name="Guerrero-Gonzalez M.L."/>
            <person name="Marino-Ramirez L."/>
            <person name="Landsman D."/>
            <person name="Rodriguez-Kessler M."/>
            <person name="Delgado-Sanchez P."/>
        </authorList>
    </citation>
    <scope>NUCLEOTIDE SEQUENCE</scope>
    <source>
        <tissue evidence="2">Cladode</tissue>
    </source>
</reference>
<protein>
    <submittedName>
        <fullName evidence="2">Uncharacterized protein</fullName>
    </submittedName>
</protein>
<evidence type="ECO:0000256" key="1">
    <source>
        <dbReference type="SAM" id="MobiDB-lite"/>
    </source>
</evidence>
<feature type="region of interest" description="Disordered" evidence="1">
    <location>
        <begin position="130"/>
        <end position="170"/>
    </location>
</feature>
<sequence length="170" mass="18442">MENRMVGTDEGEEKFNYMANRMVEADRSMVNIDGNGKIKPDAIKPNNLAIGLITIPGIPLPGVDGGFHFQLGPIGFGIDMGGGLQFGGSYPSQGSYPGQPIPYSQPYVVVSPYSLRYGWPTQYPYMTPNQMPEPRFDPRQPRSYVPTPSEGGNAQGLFHKGSLSSPGTNN</sequence>
<proteinExistence type="predicted"/>
<reference evidence="2" key="1">
    <citation type="journal article" date="2013" name="J. Plant Res.">
        <title>Effect of fungi and light on seed germination of three Opuntia species from semiarid lands of central Mexico.</title>
        <authorList>
            <person name="Delgado-Sanchez P."/>
            <person name="Jimenez-Bremont J.F."/>
            <person name="Guerrero-Gonzalez Mde L."/>
            <person name="Flores J."/>
        </authorList>
    </citation>
    <scope>NUCLEOTIDE SEQUENCE</scope>
    <source>
        <tissue evidence="2">Cladode</tissue>
    </source>
</reference>
<organism evidence="2">
    <name type="scientific">Opuntia streptacantha</name>
    <name type="common">Prickly pear cactus</name>
    <name type="synonym">Opuntia cardona</name>
    <dbReference type="NCBI Taxonomy" id="393608"/>
    <lineage>
        <taxon>Eukaryota</taxon>
        <taxon>Viridiplantae</taxon>
        <taxon>Streptophyta</taxon>
        <taxon>Embryophyta</taxon>
        <taxon>Tracheophyta</taxon>
        <taxon>Spermatophyta</taxon>
        <taxon>Magnoliopsida</taxon>
        <taxon>eudicotyledons</taxon>
        <taxon>Gunneridae</taxon>
        <taxon>Pentapetalae</taxon>
        <taxon>Caryophyllales</taxon>
        <taxon>Cactineae</taxon>
        <taxon>Cactaceae</taxon>
        <taxon>Opuntioideae</taxon>
        <taxon>Opuntia</taxon>
    </lineage>
</organism>
<name>A0A7C8ZWN0_OPUST</name>